<reference evidence="8 9" key="1">
    <citation type="submission" date="2018-06" db="EMBL/GenBank/DDBJ databases">
        <title>A transcriptomic atlas of mushroom development highlights an independent origin of complex multicellularity.</title>
        <authorList>
            <consortium name="DOE Joint Genome Institute"/>
            <person name="Krizsan K."/>
            <person name="Almasi E."/>
            <person name="Merenyi Z."/>
            <person name="Sahu N."/>
            <person name="Viragh M."/>
            <person name="Koszo T."/>
            <person name="Mondo S."/>
            <person name="Kiss B."/>
            <person name="Balint B."/>
            <person name="Kues U."/>
            <person name="Barry K."/>
            <person name="Hegedus J.C."/>
            <person name="Henrissat B."/>
            <person name="Johnson J."/>
            <person name="Lipzen A."/>
            <person name="Ohm R."/>
            <person name="Nagy I."/>
            <person name="Pangilinan J."/>
            <person name="Yan J."/>
            <person name="Xiong Y."/>
            <person name="Grigoriev I.V."/>
            <person name="Hibbett D.S."/>
            <person name="Nagy L.G."/>
        </authorList>
    </citation>
    <scope>NUCLEOTIDE SEQUENCE [LARGE SCALE GENOMIC DNA]</scope>
    <source>
        <strain evidence="8 9">SZMC22713</strain>
    </source>
</reference>
<dbReference type="EMBL" id="ML170245">
    <property type="protein sequence ID" value="TDL16360.1"/>
    <property type="molecule type" value="Genomic_DNA"/>
</dbReference>
<keyword evidence="1" id="KW-0343">GTPase activation</keyword>
<keyword evidence="3 5" id="KW-0863">Zinc-finger</keyword>
<dbReference type="GO" id="GO:0005096">
    <property type="term" value="F:GTPase activator activity"/>
    <property type="evidence" value="ECO:0007669"/>
    <property type="project" value="UniProtKB-KW"/>
</dbReference>
<gene>
    <name evidence="8" type="ORF">BD410DRAFT_640924</name>
</gene>
<dbReference type="PANTHER" id="PTHR45705:SF1">
    <property type="entry name" value="FI20236P1"/>
    <property type="match status" value="1"/>
</dbReference>
<dbReference type="Proteomes" id="UP000294933">
    <property type="component" value="Unassembled WGS sequence"/>
</dbReference>
<dbReference type="Pfam" id="PF01412">
    <property type="entry name" value="ArfGap"/>
    <property type="match status" value="1"/>
</dbReference>
<evidence type="ECO:0000313" key="8">
    <source>
        <dbReference type="EMBL" id="TDL16360.1"/>
    </source>
</evidence>
<dbReference type="STRING" id="50990.A0A4Y7PPF0"/>
<dbReference type="InterPro" id="IPR037278">
    <property type="entry name" value="ARFGAP/RecO"/>
</dbReference>
<dbReference type="SMART" id="SM00105">
    <property type="entry name" value="ArfGap"/>
    <property type="match status" value="1"/>
</dbReference>
<evidence type="ECO:0000259" key="7">
    <source>
        <dbReference type="PROSITE" id="PS50115"/>
    </source>
</evidence>
<dbReference type="FunFam" id="1.10.220.150:FF:000009">
    <property type="entry name" value="stromal membrane-associated protein 1 isoform X1"/>
    <property type="match status" value="1"/>
</dbReference>
<evidence type="ECO:0000256" key="3">
    <source>
        <dbReference type="ARBA" id="ARBA00022771"/>
    </source>
</evidence>
<dbReference type="PROSITE" id="PS50115">
    <property type="entry name" value="ARFGAP"/>
    <property type="match status" value="1"/>
</dbReference>
<accession>A0A4Y7PPF0</accession>
<evidence type="ECO:0000256" key="5">
    <source>
        <dbReference type="PROSITE-ProRule" id="PRU00288"/>
    </source>
</evidence>
<organism evidence="8 9">
    <name type="scientific">Rickenella mellea</name>
    <dbReference type="NCBI Taxonomy" id="50990"/>
    <lineage>
        <taxon>Eukaryota</taxon>
        <taxon>Fungi</taxon>
        <taxon>Dikarya</taxon>
        <taxon>Basidiomycota</taxon>
        <taxon>Agaricomycotina</taxon>
        <taxon>Agaricomycetes</taxon>
        <taxon>Hymenochaetales</taxon>
        <taxon>Rickenellaceae</taxon>
        <taxon>Rickenella</taxon>
    </lineage>
</organism>
<evidence type="ECO:0000256" key="6">
    <source>
        <dbReference type="SAM" id="MobiDB-lite"/>
    </source>
</evidence>
<dbReference type="PRINTS" id="PR00405">
    <property type="entry name" value="REVINTRACTNG"/>
</dbReference>
<dbReference type="AlphaFoldDB" id="A0A4Y7PPF0"/>
<feature type="domain" description="Arf-GAP" evidence="7">
    <location>
        <begin position="17"/>
        <end position="125"/>
    </location>
</feature>
<dbReference type="Gene3D" id="1.10.220.150">
    <property type="entry name" value="Arf GTPase activating protein"/>
    <property type="match status" value="1"/>
</dbReference>
<dbReference type="OrthoDB" id="10266696at2759"/>
<keyword evidence="2" id="KW-0479">Metal-binding</keyword>
<name>A0A4Y7PPF0_9AGAM</name>
<dbReference type="PANTHER" id="PTHR45705">
    <property type="entry name" value="FI20236P1"/>
    <property type="match status" value="1"/>
</dbReference>
<dbReference type="VEuPathDB" id="FungiDB:BD410DRAFT_640924"/>
<evidence type="ECO:0000256" key="4">
    <source>
        <dbReference type="ARBA" id="ARBA00022833"/>
    </source>
</evidence>
<proteinExistence type="predicted"/>
<evidence type="ECO:0000313" key="9">
    <source>
        <dbReference type="Proteomes" id="UP000294933"/>
    </source>
</evidence>
<keyword evidence="9" id="KW-1185">Reference proteome</keyword>
<feature type="region of interest" description="Disordered" evidence="6">
    <location>
        <begin position="94"/>
        <end position="115"/>
    </location>
</feature>
<dbReference type="InterPro" id="IPR051718">
    <property type="entry name" value="ARF_GTPase-activating"/>
</dbReference>
<dbReference type="InterPro" id="IPR038508">
    <property type="entry name" value="ArfGAP_dom_sf"/>
</dbReference>
<dbReference type="CDD" id="cd08204">
    <property type="entry name" value="ArfGap"/>
    <property type="match status" value="1"/>
</dbReference>
<evidence type="ECO:0000256" key="2">
    <source>
        <dbReference type="ARBA" id="ARBA00022723"/>
    </source>
</evidence>
<keyword evidence="4" id="KW-0862">Zinc</keyword>
<dbReference type="GO" id="GO:0008270">
    <property type="term" value="F:zinc ion binding"/>
    <property type="evidence" value="ECO:0007669"/>
    <property type="project" value="UniProtKB-KW"/>
</dbReference>
<evidence type="ECO:0000256" key="1">
    <source>
        <dbReference type="ARBA" id="ARBA00022468"/>
    </source>
</evidence>
<dbReference type="SUPFAM" id="SSF57863">
    <property type="entry name" value="ArfGap/RecO-like zinc finger"/>
    <property type="match status" value="1"/>
</dbReference>
<dbReference type="GO" id="GO:0005737">
    <property type="term" value="C:cytoplasm"/>
    <property type="evidence" value="ECO:0007669"/>
    <property type="project" value="TreeGrafter"/>
</dbReference>
<sequence>MDTAVSGMDTASKERARKLLNNLKSESGNNTCADCYSPAPTWAAVNLGIFICEQCATVHRKIGSQVKSLILDTWAMDQVENMRNIGNLRANERWNSDGRLAPPPADMEESERDSALETYIREKYEGAGE</sequence>
<protein>
    <submittedName>
        <fullName evidence="8">Arf GTPase activating protein</fullName>
    </submittedName>
</protein>
<dbReference type="InterPro" id="IPR001164">
    <property type="entry name" value="ArfGAP_dom"/>
</dbReference>